<dbReference type="RefSeq" id="WP_229739925.1">
    <property type="nucleotide sequence ID" value="NZ_BMNE01000004.1"/>
</dbReference>
<dbReference type="Proteomes" id="UP000658127">
    <property type="component" value="Unassembled WGS sequence"/>
</dbReference>
<evidence type="ECO:0000256" key="5">
    <source>
        <dbReference type="ARBA" id="ARBA00022741"/>
    </source>
</evidence>
<feature type="transmembrane region" description="Helical" evidence="10">
    <location>
        <begin position="84"/>
        <end position="102"/>
    </location>
</feature>
<comment type="catalytic activity">
    <reaction evidence="1">
        <text>ATP + protein L-histidine = ADP + protein N-phospho-L-histidine.</text>
        <dbReference type="EC" id="2.7.13.3"/>
    </reaction>
</comment>
<evidence type="ECO:0000313" key="13">
    <source>
        <dbReference type="Proteomes" id="UP000658127"/>
    </source>
</evidence>
<comment type="caution">
    <text evidence="12">The sequence shown here is derived from an EMBL/GenBank/DDBJ whole genome shotgun (WGS) entry which is preliminary data.</text>
</comment>
<keyword evidence="7" id="KW-0067">ATP-binding</keyword>
<name>A0ABQ2KJC6_9NOCA</name>
<keyword evidence="6" id="KW-0418">Kinase</keyword>
<feature type="compositionally biased region" description="Low complexity" evidence="9">
    <location>
        <begin position="411"/>
        <end position="478"/>
    </location>
</feature>
<dbReference type="PANTHER" id="PTHR24421:SF10">
    <property type="entry name" value="NITRATE_NITRITE SENSOR PROTEIN NARQ"/>
    <property type="match status" value="1"/>
</dbReference>
<dbReference type="InterPro" id="IPR011712">
    <property type="entry name" value="Sig_transdc_His_kin_sub3_dim/P"/>
</dbReference>
<keyword evidence="5" id="KW-0547">Nucleotide-binding</keyword>
<dbReference type="Gene3D" id="1.20.5.1930">
    <property type="match status" value="1"/>
</dbReference>
<evidence type="ECO:0000256" key="3">
    <source>
        <dbReference type="ARBA" id="ARBA00022553"/>
    </source>
</evidence>
<dbReference type="InterPro" id="IPR036890">
    <property type="entry name" value="HATPase_C_sf"/>
</dbReference>
<feature type="compositionally biased region" description="Pro residues" evidence="9">
    <location>
        <begin position="271"/>
        <end position="285"/>
    </location>
</feature>
<dbReference type="Gene3D" id="3.30.565.10">
    <property type="entry name" value="Histidine kinase-like ATPase, C-terminal domain"/>
    <property type="match status" value="1"/>
</dbReference>
<dbReference type="InterPro" id="IPR050482">
    <property type="entry name" value="Sensor_HK_TwoCompSys"/>
</dbReference>
<feature type="transmembrane region" description="Helical" evidence="10">
    <location>
        <begin position="12"/>
        <end position="33"/>
    </location>
</feature>
<feature type="region of interest" description="Disordered" evidence="9">
    <location>
        <begin position="263"/>
        <end position="289"/>
    </location>
</feature>
<dbReference type="CDD" id="cd16917">
    <property type="entry name" value="HATPase_UhpB-NarQ-NarX-like"/>
    <property type="match status" value="1"/>
</dbReference>
<keyword evidence="4" id="KW-0808">Transferase</keyword>
<evidence type="ECO:0000256" key="10">
    <source>
        <dbReference type="SAM" id="Phobius"/>
    </source>
</evidence>
<organism evidence="12 13">
    <name type="scientific">Nocardia rhizosphaerihabitans</name>
    <dbReference type="NCBI Taxonomy" id="1691570"/>
    <lineage>
        <taxon>Bacteria</taxon>
        <taxon>Bacillati</taxon>
        <taxon>Actinomycetota</taxon>
        <taxon>Actinomycetes</taxon>
        <taxon>Mycobacteriales</taxon>
        <taxon>Nocardiaceae</taxon>
        <taxon>Nocardia</taxon>
    </lineage>
</organism>
<keyword evidence="3" id="KW-0597">Phosphoprotein</keyword>
<evidence type="ECO:0000256" key="6">
    <source>
        <dbReference type="ARBA" id="ARBA00022777"/>
    </source>
</evidence>
<reference evidence="13" key="1">
    <citation type="journal article" date="2019" name="Int. J. Syst. Evol. Microbiol.">
        <title>The Global Catalogue of Microorganisms (GCM) 10K type strain sequencing project: providing services to taxonomists for standard genome sequencing and annotation.</title>
        <authorList>
            <consortium name="The Broad Institute Genomics Platform"/>
            <consortium name="The Broad Institute Genome Sequencing Center for Infectious Disease"/>
            <person name="Wu L."/>
            <person name="Ma J."/>
        </authorList>
    </citation>
    <scope>NUCLEOTIDE SEQUENCE [LARGE SCALE GENOMIC DNA]</scope>
    <source>
        <strain evidence="13">CGMCC 4.7329</strain>
    </source>
</reference>
<feature type="domain" description="Signal transduction histidine kinase subgroup 3 dimerisation and phosphoacceptor" evidence="11">
    <location>
        <begin position="186"/>
        <end position="251"/>
    </location>
</feature>
<dbReference type="EC" id="2.7.13.3" evidence="2"/>
<evidence type="ECO:0000256" key="7">
    <source>
        <dbReference type="ARBA" id="ARBA00022840"/>
    </source>
</evidence>
<keyword evidence="10" id="KW-0472">Membrane</keyword>
<evidence type="ECO:0000313" key="12">
    <source>
        <dbReference type="EMBL" id="GGN83733.1"/>
    </source>
</evidence>
<sequence length="485" mass="49891">MGASAKWERGSVVVDWGLAVVVAVIQLAGSSGANTHQSGVRALDAFAYLLLLAGPIALGFRRVLPEPVLLVALLAAVSFVLRDYGYGPIFLSLIIAFLTAAVDGSRWRTYPVVAVGYLTMVWPLPALLGRDTDAWQIFGLLAWMGVLVGIAEGVRQRRAVVVARRQRAEAARRDEQAQQARAASEERLAIARELHDVLAHSLSLINVQSSVALELFDRKPQQAAAALATIKTTSKESLAEVHTLLHAIRSGAAVAPAVEEYAEPAAESPAPTAPVAPPRPAPRAPAPSLDDLETLLERTRATGLGVDTKIIGTPKKLPSVIDVAAARIIQESLTNVVRHAPGATAMITLRYTPESVDITIDNTRPTSTAVRTGAGGNGIIGMRERAHALGGALTAGPRPSGGFRVAARLPARPAGAAAEPRNSASRASQRSASAAGSAAEGSGSATAGADHAGSAGAGADRSGSAAAGADHAGSAAGADGREFST</sequence>
<feature type="transmembrane region" description="Helical" evidence="10">
    <location>
        <begin position="134"/>
        <end position="154"/>
    </location>
</feature>
<gene>
    <name evidence="12" type="ORF">GCM10011610_36290</name>
</gene>
<feature type="transmembrane region" description="Helical" evidence="10">
    <location>
        <begin position="109"/>
        <end position="128"/>
    </location>
</feature>
<dbReference type="EMBL" id="BMNE01000004">
    <property type="protein sequence ID" value="GGN83733.1"/>
    <property type="molecule type" value="Genomic_DNA"/>
</dbReference>
<keyword evidence="8" id="KW-0902">Two-component regulatory system</keyword>
<feature type="region of interest" description="Disordered" evidence="9">
    <location>
        <begin position="411"/>
        <end position="485"/>
    </location>
</feature>
<evidence type="ECO:0000256" key="1">
    <source>
        <dbReference type="ARBA" id="ARBA00000085"/>
    </source>
</evidence>
<feature type="transmembrane region" description="Helical" evidence="10">
    <location>
        <begin position="45"/>
        <end position="64"/>
    </location>
</feature>
<proteinExistence type="predicted"/>
<evidence type="ECO:0000256" key="9">
    <source>
        <dbReference type="SAM" id="MobiDB-lite"/>
    </source>
</evidence>
<evidence type="ECO:0000256" key="8">
    <source>
        <dbReference type="ARBA" id="ARBA00023012"/>
    </source>
</evidence>
<evidence type="ECO:0000256" key="4">
    <source>
        <dbReference type="ARBA" id="ARBA00022679"/>
    </source>
</evidence>
<accession>A0ABQ2KJC6</accession>
<evidence type="ECO:0000259" key="11">
    <source>
        <dbReference type="Pfam" id="PF07730"/>
    </source>
</evidence>
<dbReference type="Pfam" id="PF07730">
    <property type="entry name" value="HisKA_3"/>
    <property type="match status" value="1"/>
</dbReference>
<dbReference type="PANTHER" id="PTHR24421">
    <property type="entry name" value="NITRATE/NITRITE SENSOR PROTEIN NARX-RELATED"/>
    <property type="match status" value="1"/>
</dbReference>
<keyword evidence="10" id="KW-0812">Transmembrane</keyword>
<evidence type="ECO:0000256" key="2">
    <source>
        <dbReference type="ARBA" id="ARBA00012438"/>
    </source>
</evidence>
<keyword evidence="13" id="KW-1185">Reference proteome</keyword>
<dbReference type="SUPFAM" id="SSF55874">
    <property type="entry name" value="ATPase domain of HSP90 chaperone/DNA topoisomerase II/histidine kinase"/>
    <property type="match status" value="1"/>
</dbReference>
<keyword evidence="10" id="KW-1133">Transmembrane helix</keyword>
<protein>
    <recommendedName>
        <fullName evidence="2">histidine kinase</fullName>
        <ecNumber evidence="2">2.7.13.3</ecNumber>
    </recommendedName>
</protein>